<organism evidence="2 3">
    <name type="scientific">Eragrostis curvula</name>
    <name type="common">weeping love grass</name>
    <dbReference type="NCBI Taxonomy" id="38414"/>
    <lineage>
        <taxon>Eukaryota</taxon>
        <taxon>Viridiplantae</taxon>
        <taxon>Streptophyta</taxon>
        <taxon>Embryophyta</taxon>
        <taxon>Tracheophyta</taxon>
        <taxon>Spermatophyta</taxon>
        <taxon>Magnoliopsida</taxon>
        <taxon>Liliopsida</taxon>
        <taxon>Poales</taxon>
        <taxon>Poaceae</taxon>
        <taxon>PACMAD clade</taxon>
        <taxon>Chloridoideae</taxon>
        <taxon>Eragrostideae</taxon>
        <taxon>Eragrostidinae</taxon>
        <taxon>Eragrostis</taxon>
    </lineage>
</organism>
<dbReference type="SUPFAM" id="SSF81383">
    <property type="entry name" value="F-box domain"/>
    <property type="match status" value="1"/>
</dbReference>
<sequence length="484" mass="54921">MEDLISGLPDELLHIILLRLRSTRAAAQTSVLSRRWRRLWTNLPEIFVDAAQPKATILGAVDGALAACSAPAVDRLDVSINCTGLRVRACQVEPWLRFASNRQMRTLHVDVPPQKRWRILTPKSEREEEELELPVWNSVTSITLKIDYGWRLKLLPAGMFTALIDIEINNATVDSRELGTLVSSRCPRLRNLSLCIKLVAVSNIYMRSDSLQSLSFRIQNAKRLELQAPKLEAITIHEAISLHISAPELAKVTWNGNVAYHPHSHQLINVARHLKLLESDSNRVVWSLVQRFDEVEELVLDVDGFSKGTLGLYTSFLKENITLPKSEKLHISLGDYHSFASGMLHLLRICNRTRKLSVNVCRSADPLQKKHISCLLSCHCRLPMSTSMTDGVNLSLLEEVEIRCFRSSHGELQFLETLSRCTAEILEKLVIYTDPFEKGTSLTKEICKNIRKMFRPNLDVIFILYSDERLVSAYIRLTPTVLKT</sequence>
<feature type="non-terminal residue" evidence="2">
    <location>
        <position position="1"/>
    </location>
</feature>
<dbReference type="Proteomes" id="UP000324897">
    <property type="component" value="Unassembled WGS sequence"/>
</dbReference>
<dbReference type="Gramene" id="TVU34021">
    <property type="protein sequence ID" value="TVU34021"/>
    <property type="gene ID" value="EJB05_15842"/>
</dbReference>
<feature type="domain" description="F-box" evidence="1">
    <location>
        <begin position="5"/>
        <end position="44"/>
    </location>
</feature>
<accession>A0A5J9VF04</accession>
<evidence type="ECO:0000313" key="2">
    <source>
        <dbReference type="EMBL" id="TVU34021.1"/>
    </source>
</evidence>
<dbReference type="InterPro" id="IPR055312">
    <property type="entry name" value="FBL15-like"/>
</dbReference>
<name>A0A5J9VF04_9POAL</name>
<dbReference type="Pfam" id="PF00646">
    <property type="entry name" value="F-box"/>
    <property type="match status" value="1"/>
</dbReference>
<dbReference type="InterPro" id="IPR001810">
    <property type="entry name" value="F-box_dom"/>
</dbReference>
<evidence type="ECO:0000313" key="3">
    <source>
        <dbReference type="Proteomes" id="UP000324897"/>
    </source>
</evidence>
<dbReference type="InterPro" id="IPR036047">
    <property type="entry name" value="F-box-like_dom_sf"/>
</dbReference>
<dbReference type="AlphaFoldDB" id="A0A5J9VF04"/>
<dbReference type="EMBL" id="RWGY01000009">
    <property type="protein sequence ID" value="TVU34021.1"/>
    <property type="molecule type" value="Genomic_DNA"/>
</dbReference>
<comment type="caution">
    <text evidence="2">The sequence shown here is derived from an EMBL/GenBank/DDBJ whole genome shotgun (WGS) entry which is preliminary data.</text>
</comment>
<evidence type="ECO:0000259" key="1">
    <source>
        <dbReference type="Pfam" id="PF00646"/>
    </source>
</evidence>
<protein>
    <recommendedName>
        <fullName evidence="1">F-box domain-containing protein</fullName>
    </recommendedName>
</protein>
<keyword evidence="3" id="KW-1185">Reference proteome</keyword>
<reference evidence="2 3" key="1">
    <citation type="journal article" date="2019" name="Sci. Rep.">
        <title>A high-quality genome of Eragrostis curvula grass provides insights into Poaceae evolution and supports new strategies to enhance forage quality.</title>
        <authorList>
            <person name="Carballo J."/>
            <person name="Santos B.A.C.M."/>
            <person name="Zappacosta D."/>
            <person name="Garbus I."/>
            <person name="Selva J.P."/>
            <person name="Gallo C.A."/>
            <person name="Diaz A."/>
            <person name="Albertini E."/>
            <person name="Caccamo M."/>
            <person name="Echenique V."/>
        </authorList>
    </citation>
    <scope>NUCLEOTIDE SEQUENCE [LARGE SCALE GENOMIC DNA]</scope>
    <source>
        <strain evidence="3">cv. Victoria</strain>
        <tissue evidence="2">Leaf</tissue>
    </source>
</reference>
<dbReference type="PANTHER" id="PTHR34709:SF68">
    <property type="entry name" value="OS07G0550432 PROTEIN"/>
    <property type="match status" value="1"/>
</dbReference>
<dbReference type="PANTHER" id="PTHR34709">
    <property type="entry name" value="OS10G0396666 PROTEIN"/>
    <property type="match status" value="1"/>
</dbReference>
<gene>
    <name evidence="2" type="ORF">EJB05_15842</name>
</gene>
<proteinExistence type="predicted"/>
<dbReference type="OrthoDB" id="676359at2759"/>